<dbReference type="InterPro" id="IPR010130">
    <property type="entry name" value="T1SS_OMP_TolC"/>
</dbReference>
<name>A0A1M6H1X0_9RHOB</name>
<dbReference type="AlphaFoldDB" id="A0A1M6H1X0"/>
<keyword evidence="3" id="KW-0813">Transport</keyword>
<evidence type="ECO:0000256" key="1">
    <source>
        <dbReference type="ARBA" id="ARBA00004442"/>
    </source>
</evidence>
<organism evidence="9 10">
    <name type="scientific">Shimia gijangensis</name>
    <dbReference type="NCBI Taxonomy" id="1470563"/>
    <lineage>
        <taxon>Bacteria</taxon>
        <taxon>Pseudomonadati</taxon>
        <taxon>Pseudomonadota</taxon>
        <taxon>Alphaproteobacteria</taxon>
        <taxon>Rhodobacterales</taxon>
        <taxon>Roseobacteraceae</taxon>
    </lineage>
</organism>
<dbReference type="PANTHER" id="PTHR30026:SF22">
    <property type="entry name" value="OUTER MEMBRANE EFFLUX PROTEIN"/>
    <property type="match status" value="1"/>
</dbReference>
<dbReference type="GO" id="GO:1990281">
    <property type="term" value="C:efflux pump complex"/>
    <property type="evidence" value="ECO:0007669"/>
    <property type="project" value="TreeGrafter"/>
</dbReference>
<feature type="chain" id="PRO_5013246198" evidence="8">
    <location>
        <begin position="29"/>
        <end position="472"/>
    </location>
</feature>
<dbReference type="Proteomes" id="UP000183982">
    <property type="component" value="Unassembled WGS sequence"/>
</dbReference>
<evidence type="ECO:0000256" key="8">
    <source>
        <dbReference type="SAM" id="SignalP"/>
    </source>
</evidence>
<protein>
    <submittedName>
        <fullName evidence="9">Outer membrane protein</fullName>
    </submittedName>
</protein>
<comment type="similarity">
    <text evidence="2">Belongs to the outer membrane factor (OMF) (TC 1.B.17) family.</text>
</comment>
<evidence type="ECO:0000256" key="4">
    <source>
        <dbReference type="ARBA" id="ARBA00022452"/>
    </source>
</evidence>
<keyword evidence="10" id="KW-1185">Reference proteome</keyword>
<evidence type="ECO:0000256" key="2">
    <source>
        <dbReference type="ARBA" id="ARBA00007613"/>
    </source>
</evidence>
<evidence type="ECO:0000313" key="9">
    <source>
        <dbReference type="EMBL" id="SHJ16155.1"/>
    </source>
</evidence>
<dbReference type="Pfam" id="PF02321">
    <property type="entry name" value="OEP"/>
    <property type="match status" value="2"/>
</dbReference>
<keyword evidence="7" id="KW-0998">Cell outer membrane</keyword>
<sequence>MALRMLKSLRSGALALSLSFAMPVAAVAENLADAMASAYEHSGLLEQNRALLRAADEGVAQTYASLRPILNWYGSISNSFGTSASLASAGLGTTIDTSTASIGITLQILLYDNGQSRNLIAAAKETVLSTRQSLIVVEQSVLLDAVQAFMNVVRDTQIVELRQNNLRLVERELQAAKDRFEVGEVTRTDVAQAEASLAGGRADLARAQGDLMQSQEFYSAAIGHRPGRLVAPRTLPRGPTSMENAKAVAIRSHPSMTRAKYDISTAEYNVDAAESALGPRVTLDGNYAVQEDLNHSYYNHAGTIGLTLGGPIYRGGQLSSILRQAMAQRDAQRANLHVVRHTTRQNAGNAWAALASAKAQLSATGRQVEAARIAFEGVREEAKLGARTTLDVLIAEQALLDAEASRITAQTSQFTAAFALLASMGLLTTEHLNLKVERYDPLAYYDAVKDAPALLSERGKKLDKVLRALGKE</sequence>
<accession>A0A1M6H1X0</accession>
<dbReference type="Gene3D" id="1.20.1600.10">
    <property type="entry name" value="Outer membrane efflux proteins (OEP)"/>
    <property type="match status" value="1"/>
</dbReference>
<evidence type="ECO:0000313" key="10">
    <source>
        <dbReference type="Proteomes" id="UP000183982"/>
    </source>
</evidence>
<dbReference type="EMBL" id="FQZQ01000005">
    <property type="protein sequence ID" value="SHJ16155.1"/>
    <property type="molecule type" value="Genomic_DNA"/>
</dbReference>
<feature type="signal peptide" evidence="8">
    <location>
        <begin position="1"/>
        <end position="28"/>
    </location>
</feature>
<dbReference type="STRING" id="1470563.SAMN05444000_105196"/>
<dbReference type="InterPro" id="IPR003423">
    <property type="entry name" value="OMP_efflux"/>
</dbReference>
<evidence type="ECO:0000256" key="3">
    <source>
        <dbReference type="ARBA" id="ARBA00022448"/>
    </source>
</evidence>
<reference evidence="10" key="1">
    <citation type="submission" date="2016-11" db="EMBL/GenBank/DDBJ databases">
        <authorList>
            <person name="Varghese N."/>
            <person name="Submissions S."/>
        </authorList>
    </citation>
    <scope>NUCLEOTIDE SEQUENCE [LARGE SCALE GENOMIC DNA]</scope>
    <source>
        <strain evidence="10">DSM 100564</strain>
    </source>
</reference>
<keyword evidence="6" id="KW-0472">Membrane</keyword>
<dbReference type="GO" id="GO:0015562">
    <property type="term" value="F:efflux transmembrane transporter activity"/>
    <property type="evidence" value="ECO:0007669"/>
    <property type="project" value="InterPro"/>
</dbReference>
<evidence type="ECO:0000256" key="6">
    <source>
        <dbReference type="ARBA" id="ARBA00023136"/>
    </source>
</evidence>
<dbReference type="GO" id="GO:0009279">
    <property type="term" value="C:cell outer membrane"/>
    <property type="evidence" value="ECO:0007669"/>
    <property type="project" value="UniProtKB-SubCell"/>
</dbReference>
<keyword evidence="4" id="KW-1134">Transmembrane beta strand</keyword>
<evidence type="ECO:0000256" key="5">
    <source>
        <dbReference type="ARBA" id="ARBA00022692"/>
    </source>
</evidence>
<dbReference type="SUPFAM" id="SSF56954">
    <property type="entry name" value="Outer membrane efflux proteins (OEP)"/>
    <property type="match status" value="1"/>
</dbReference>
<gene>
    <name evidence="9" type="ORF">SAMN05444000_105196</name>
</gene>
<dbReference type="RefSeq" id="WP_073250876.1">
    <property type="nucleotide sequence ID" value="NZ_FQZQ01000005.1"/>
</dbReference>
<dbReference type="GO" id="GO:0015288">
    <property type="term" value="F:porin activity"/>
    <property type="evidence" value="ECO:0007669"/>
    <property type="project" value="TreeGrafter"/>
</dbReference>
<dbReference type="InterPro" id="IPR051906">
    <property type="entry name" value="TolC-like"/>
</dbReference>
<keyword evidence="5" id="KW-0812">Transmembrane</keyword>
<dbReference type="PANTHER" id="PTHR30026">
    <property type="entry name" value="OUTER MEMBRANE PROTEIN TOLC"/>
    <property type="match status" value="1"/>
</dbReference>
<dbReference type="OrthoDB" id="9789368at2"/>
<proteinExistence type="inferred from homology"/>
<comment type="subcellular location">
    <subcellularLocation>
        <location evidence="1">Cell outer membrane</location>
    </subcellularLocation>
</comment>
<keyword evidence="8" id="KW-0732">Signal</keyword>
<evidence type="ECO:0000256" key="7">
    <source>
        <dbReference type="ARBA" id="ARBA00023237"/>
    </source>
</evidence>
<dbReference type="NCBIfam" id="TIGR01844">
    <property type="entry name" value="type_I_sec_TolC"/>
    <property type="match status" value="1"/>
</dbReference>